<evidence type="ECO:0000259" key="4">
    <source>
        <dbReference type="Pfam" id="PF03328"/>
    </source>
</evidence>
<organism evidence="5">
    <name type="scientific">marine metagenome</name>
    <dbReference type="NCBI Taxonomy" id="408172"/>
    <lineage>
        <taxon>unclassified sequences</taxon>
        <taxon>metagenomes</taxon>
        <taxon>ecological metagenomes</taxon>
    </lineage>
</organism>
<gene>
    <name evidence="5" type="ORF">METZ01_LOCUS21189</name>
</gene>
<evidence type="ECO:0000256" key="1">
    <source>
        <dbReference type="ARBA" id="ARBA00001946"/>
    </source>
</evidence>
<dbReference type="InterPro" id="IPR005000">
    <property type="entry name" value="Aldolase/citrate-lyase_domain"/>
</dbReference>
<dbReference type="SUPFAM" id="SSF51621">
    <property type="entry name" value="Phosphoenolpyruvate/pyruvate domain"/>
    <property type="match status" value="1"/>
</dbReference>
<dbReference type="AlphaFoldDB" id="A0A381PMV6"/>
<keyword evidence="3" id="KW-0460">Magnesium</keyword>
<reference evidence="5" key="1">
    <citation type="submission" date="2018-05" db="EMBL/GenBank/DDBJ databases">
        <authorList>
            <person name="Lanie J.A."/>
            <person name="Ng W.-L."/>
            <person name="Kazmierczak K.M."/>
            <person name="Andrzejewski T.M."/>
            <person name="Davidsen T.M."/>
            <person name="Wayne K.J."/>
            <person name="Tettelin H."/>
            <person name="Glass J.I."/>
            <person name="Rusch D."/>
            <person name="Podicherti R."/>
            <person name="Tsui H.-C.T."/>
            <person name="Winkler M.E."/>
        </authorList>
    </citation>
    <scope>NUCLEOTIDE SEQUENCE</scope>
</reference>
<proteinExistence type="predicted"/>
<dbReference type="GO" id="GO:0000287">
    <property type="term" value="F:magnesium ion binding"/>
    <property type="evidence" value="ECO:0007669"/>
    <property type="project" value="TreeGrafter"/>
</dbReference>
<dbReference type="InterPro" id="IPR015813">
    <property type="entry name" value="Pyrv/PenolPyrv_kinase-like_dom"/>
</dbReference>
<accession>A0A381PMV6</accession>
<dbReference type="PANTHER" id="PTHR32308">
    <property type="entry name" value="LYASE BETA SUBUNIT, PUTATIVE (AFU_ORTHOLOGUE AFUA_4G13030)-RELATED"/>
    <property type="match status" value="1"/>
</dbReference>
<name>A0A381PMV6_9ZZZZ</name>
<keyword evidence="2" id="KW-0479">Metal-binding</keyword>
<evidence type="ECO:0000256" key="2">
    <source>
        <dbReference type="ARBA" id="ARBA00022723"/>
    </source>
</evidence>
<feature type="domain" description="HpcH/HpaI aldolase/citrate lyase" evidence="4">
    <location>
        <begin position="1"/>
        <end position="223"/>
    </location>
</feature>
<dbReference type="PANTHER" id="PTHR32308:SF0">
    <property type="entry name" value="HPCH_HPAI ALDOLASE_CITRATE LYASE DOMAIN-CONTAINING PROTEIN"/>
    <property type="match status" value="1"/>
</dbReference>
<dbReference type="Pfam" id="PF03328">
    <property type="entry name" value="HpcH_HpaI"/>
    <property type="match status" value="1"/>
</dbReference>
<dbReference type="InterPro" id="IPR011206">
    <property type="entry name" value="Citrate_lyase_beta/mcl1/mcl2"/>
</dbReference>
<evidence type="ECO:0000256" key="3">
    <source>
        <dbReference type="ARBA" id="ARBA00022842"/>
    </source>
</evidence>
<protein>
    <recommendedName>
        <fullName evidence="4">HpcH/HpaI aldolase/citrate lyase domain-containing protein</fullName>
    </recommendedName>
</protein>
<comment type="cofactor">
    <cofactor evidence="1">
        <name>Mg(2+)</name>
        <dbReference type="ChEBI" id="CHEBI:18420"/>
    </cofactor>
</comment>
<dbReference type="InterPro" id="IPR040442">
    <property type="entry name" value="Pyrv_kinase-like_dom_sf"/>
</dbReference>
<dbReference type="GO" id="GO:0006107">
    <property type="term" value="P:oxaloacetate metabolic process"/>
    <property type="evidence" value="ECO:0007669"/>
    <property type="project" value="TreeGrafter"/>
</dbReference>
<dbReference type="Gene3D" id="3.20.20.60">
    <property type="entry name" value="Phosphoenolpyruvate-binding domains"/>
    <property type="match status" value="1"/>
</dbReference>
<evidence type="ECO:0000313" key="5">
    <source>
        <dbReference type="EMBL" id="SUZ68335.1"/>
    </source>
</evidence>
<dbReference type="EMBL" id="UINC01001037">
    <property type="protein sequence ID" value="SUZ68335.1"/>
    <property type="molecule type" value="Genomic_DNA"/>
</dbReference>
<dbReference type="PIRSF" id="PIRSF015582">
    <property type="entry name" value="Cit_lyase_B"/>
    <property type="match status" value="1"/>
</dbReference>
<dbReference type="GO" id="GO:0003824">
    <property type="term" value="F:catalytic activity"/>
    <property type="evidence" value="ECO:0007669"/>
    <property type="project" value="InterPro"/>
</dbReference>
<sequence>MHFVPGANEKMLLKSLSSQADSLVLDLEDAVIPEHKIRTRRTIAEWLRDIDFGDKEVTVRINPLDTSWGFDDLKETMQNPPDAYVVPKPSHANDLDLIDTELTQLERFYGHPRRSVSLILIATETPEGALNLPTFGACPRIVAMSWGAEDLSAALGAPRNRNNHADYLGVYEYCRQQTLLCAVATRVQPIDSVYVDLANQQAFERECHEGASLGFTGKITIHPDQIPVVNSAFSPNDADVDAAQRLLKAFEEAKVEGKLAFRFEGQMVDAPHVKRARALLQRACQAGVTQ</sequence>